<keyword evidence="9" id="KW-1185">Reference proteome</keyword>
<dbReference type="PROSITE" id="PS50969">
    <property type="entry name" value="FCP1"/>
    <property type="match status" value="1"/>
</dbReference>
<dbReference type="SMART" id="SM00577">
    <property type="entry name" value="CPDc"/>
    <property type="match status" value="1"/>
</dbReference>
<dbReference type="SUPFAM" id="SSF56784">
    <property type="entry name" value="HAD-like"/>
    <property type="match status" value="1"/>
</dbReference>
<comment type="catalytic activity">
    <reaction evidence="5 6">
        <text>O-phospho-L-threonyl-[protein] + H2O = L-threonyl-[protein] + phosphate</text>
        <dbReference type="Rhea" id="RHEA:47004"/>
        <dbReference type="Rhea" id="RHEA-COMP:11060"/>
        <dbReference type="Rhea" id="RHEA-COMP:11605"/>
        <dbReference type="ChEBI" id="CHEBI:15377"/>
        <dbReference type="ChEBI" id="CHEBI:30013"/>
        <dbReference type="ChEBI" id="CHEBI:43474"/>
        <dbReference type="ChEBI" id="CHEBI:61977"/>
        <dbReference type="EC" id="3.1.3.16"/>
    </reaction>
</comment>
<comment type="function">
    <text evidence="6">This promotes the activity of RNA polymerase II.</text>
</comment>
<evidence type="ECO:0000256" key="5">
    <source>
        <dbReference type="ARBA" id="ARBA00048336"/>
    </source>
</evidence>
<evidence type="ECO:0000256" key="1">
    <source>
        <dbReference type="ARBA" id="ARBA00004123"/>
    </source>
</evidence>
<dbReference type="InterPro" id="IPR036412">
    <property type="entry name" value="HAD-like_sf"/>
</dbReference>
<reference evidence="10" key="2">
    <citation type="submission" date="2025-08" db="UniProtKB">
        <authorList>
            <consortium name="RefSeq"/>
        </authorList>
    </citation>
    <scope>IDENTIFICATION</scope>
    <source>
        <tissue evidence="10">Leaf</tissue>
    </source>
</reference>
<accession>A0ABM0X4B4</accession>
<dbReference type="Proteomes" id="UP000694864">
    <property type="component" value="Chromosome 17"/>
</dbReference>
<evidence type="ECO:0000313" key="9">
    <source>
        <dbReference type="Proteomes" id="UP000694864"/>
    </source>
</evidence>
<dbReference type="NCBIfam" id="TIGR02250">
    <property type="entry name" value="FCP1_euk"/>
    <property type="match status" value="1"/>
</dbReference>
<dbReference type="PANTHER" id="PTHR23081:SF36">
    <property type="entry name" value="RNA POLYMERASE II SUBUNIT A C-TERMINAL DOMAIN PHOSPHATASE"/>
    <property type="match status" value="1"/>
</dbReference>
<organism evidence="9 10">
    <name type="scientific">Camelina sativa</name>
    <name type="common">False flax</name>
    <name type="synonym">Myagrum sativum</name>
    <dbReference type="NCBI Taxonomy" id="90675"/>
    <lineage>
        <taxon>Eukaryota</taxon>
        <taxon>Viridiplantae</taxon>
        <taxon>Streptophyta</taxon>
        <taxon>Embryophyta</taxon>
        <taxon>Tracheophyta</taxon>
        <taxon>Spermatophyta</taxon>
        <taxon>Magnoliopsida</taxon>
        <taxon>eudicotyledons</taxon>
        <taxon>Gunneridae</taxon>
        <taxon>Pentapetalae</taxon>
        <taxon>rosids</taxon>
        <taxon>malvids</taxon>
        <taxon>Brassicales</taxon>
        <taxon>Brassicaceae</taxon>
        <taxon>Camelineae</taxon>
        <taxon>Camelina</taxon>
    </lineage>
</organism>
<comment type="subcellular location">
    <subcellularLocation>
        <location evidence="1 6">Nucleus</location>
    </subcellularLocation>
</comment>
<dbReference type="InterPro" id="IPR023214">
    <property type="entry name" value="HAD_sf"/>
</dbReference>
<feature type="region of interest" description="Disordered" evidence="7">
    <location>
        <begin position="295"/>
        <end position="350"/>
    </location>
</feature>
<evidence type="ECO:0000256" key="6">
    <source>
        <dbReference type="RuleBase" id="RU366066"/>
    </source>
</evidence>
<dbReference type="Pfam" id="PF03031">
    <property type="entry name" value="NIF"/>
    <property type="match status" value="1"/>
</dbReference>
<evidence type="ECO:0000313" key="10">
    <source>
        <dbReference type="RefSeq" id="XP_010480416.1"/>
    </source>
</evidence>
<comment type="catalytic activity">
    <reaction evidence="4 6">
        <text>O-phospho-L-seryl-[protein] + H2O = L-seryl-[protein] + phosphate</text>
        <dbReference type="Rhea" id="RHEA:20629"/>
        <dbReference type="Rhea" id="RHEA-COMP:9863"/>
        <dbReference type="Rhea" id="RHEA-COMP:11604"/>
        <dbReference type="ChEBI" id="CHEBI:15377"/>
        <dbReference type="ChEBI" id="CHEBI:29999"/>
        <dbReference type="ChEBI" id="CHEBI:43474"/>
        <dbReference type="ChEBI" id="CHEBI:83421"/>
        <dbReference type="EC" id="3.1.3.16"/>
    </reaction>
</comment>
<reference evidence="9" key="1">
    <citation type="journal article" date="2014" name="Nat. Commun.">
        <title>The emerging biofuel crop Camelina sativa retains a highly undifferentiated hexaploid genome structure.</title>
        <authorList>
            <person name="Kagale S."/>
            <person name="Koh C."/>
            <person name="Nixon J."/>
            <person name="Bollina V."/>
            <person name="Clarke W.E."/>
            <person name="Tuteja R."/>
            <person name="Spillane C."/>
            <person name="Robinson S.J."/>
            <person name="Links M.G."/>
            <person name="Clarke C."/>
            <person name="Higgins E.E."/>
            <person name="Huebert T."/>
            <person name="Sharpe A.G."/>
            <person name="Parkin I.A."/>
        </authorList>
    </citation>
    <scope>NUCLEOTIDE SEQUENCE [LARGE SCALE GENOMIC DNA]</scope>
    <source>
        <strain evidence="9">cv. DH55</strain>
    </source>
</reference>
<dbReference type="InterPro" id="IPR004274">
    <property type="entry name" value="FCP1_dom"/>
</dbReference>
<keyword evidence="3 6" id="KW-0539">Nucleus</keyword>
<sequence>METLTRNCKHPYSFGSRPCIVCGKNLDETGVSLRRIHQAGGLNRDERNRIRKSDMRIMESQRKLYVFLDLDNTLLNSTRINKVTTDEDYLKTLTLEDRESLLLFTVASVGYMTKLRPFVRTFLKEASEMFEMYIYTNAKRHYARAMAKLLDPEGVYFGGRIISRDDSTVRYEKNLDVVLVNEEPVLIVDDLEHVWSHKHRDNLIQIERYDFFASSSKKFFKSLSELKMDESESDGALSTVLNVLKRTHCLFFQDTSRKVRSVLKQVLKRVQDVNNISLKTPTEAECLLRMQNEANPGELKSIPTATSPRDKTITEKEQAPAEDKTRGTREEAASVSPQHRTPKAVTKKSNHKAIIKLSNQFVALDSLCVS</sequence>
<evidence type="ECO:0000256" key="7">
    <source>
        <dbReference type="SAM" id="MobiDB-lite"/>
    </source>
</evidence>
<feature type="compositionally biased region" description="Basic and acidic residues" evidence="7">
    <location>
        <begin position="308"/>
        <end position="332"/>
    </location>
</feature>
<protein>
    <recommendedName>
        <fullName evidence="6">RNA polymerase II C-terminal domain phosphatase-like</fullName>
        <ecNumber evidence="6">3.1.3.16</ecNumber>
    </recommendedName>
</protein>
<proteinExistence type="predicted"/>
<feature type="compositionally biased region" description="Basic residues" evidence="7">
    <location>
        <begin position="340"/>
        <end position="350"/>
    </location>
</feature>
<feature type="domain" description="FCP1 homology" evidence="8">
    <location>
        <begin position="59"/>
        <end position="230"/>
    </location>
</feature>
<evidence type="ECO:0000256" key="4">
    <source>
        <dbReference type="ARBA" id="ARBA00047761"/>
    </source>
</evidence>
<keyword evidence="2 6" id="KW-0378">Hydrolase</keyword>
<evidence type="ECO:0000256" key="2">
    <source>
        <dbReference type="ARBA" id="ARBA00022801"/>
    </source>
</evidence>
<dbReference type="RefSeq" id="XP_010480416.1">
    <property type="nucleotide sequence ID" value="XM_010482114.1"/>
</dbReference>
<dbReference type="InterPro" id="IPR039189">
    <property type="entry name" value="Fcp1"/>
</dbReference>
<dbReference type="PANTHER" id="PTHR23081">
    <property type="entry name" value="RNA POLYMERASE II CTD PHOSPHATASE"/>
    <property type="match status" value="1"/>
</dbReference>
<gene>
    <name evidence="10" type="primary">LOC104759152</name>
</gene>
<dbReference type="Gene3D" id="3.40.50.1000">
    <property type="entry name" value="HAD superfamily/HAD-like"/>
    <property type="match status" value="1"/>
</dbReference>
<evidence type="ECO:0000256" key="3">
    <source>
        <dbReference type="ARBA" id="ARBA00023242"/>
    </source>
</evidence>
<dbReference type="EC" id="3.1.3.16" evidence="6"/>
<dbReference type="GeneID" id="104759152"/>
<evidence type="ECO:0000259" key="8">
    <source>
        <dbReference type="PROSITE" id="PS50969"/>
    </source>
</evidence>
<name>A0ABM0X4B4_CAMSA</name>
<dbReference type="InterPro" id="IPR011947">
    <property type="entry name" value="FCP1_euk"/>
</dbReference>
<dbReference type="CDD" id="cd07521">
    <property type="entry name" value="HAD_FCP1-like"/>
    <property type="match status" value="1"/>
</dbReference>